<proteinExistence type="predicted"/>
<evidence type="ECO:0008006" key="4">
    <source>
        <dbReference type="Google" id="ProtNLM"/>
    </source>
</evidence>
<protein>
    <recommendedName>
        <fullName evidence="4">Transcriptional regulator, AbiEi antitoxin, Type IV TA system</fullName>
    </recommendedName>
</protein>
<gene>
    <name evidence="2" type="ORF">GCM10011366_10310</name>
</gene>
<evidence type="ECO:0000256" key="1">
    <source>
        <dbReference type="SAM" id="MobiDB-lite"/>
    </source>
</evidence>
<name>A0A917F2L2_9MICO</name>
<sequence length="339" mass="36911">MGGVRTRKQALEECSAKAYREHLARGRWQSVFPGVVVTHSGTISWRERLAAALLAAGDGAVASGECALRLWGLATREPSILTVAIPASRKSVKSLPGVRIRRRRRLTGATRKGIAVTGLHQTVIDVLALSAWTLDDAVSLLARACEPRRSSPAALRAELSHHPRHPRRAILSTLLEAAELGMESGAEWRYVESVERAHGLPPMTPQRPLDPPHDGASGARPAGSAQGPASDEAQPARPPTPRRRRRLDFLDEERDVAVEIDGELFHRATFRQDRARDRRSAGWGRVVLRACWVDVVVTPCELAADVAVVLRARGWRGMPVPCSPTCPVGSDPRLHPQAA</sequence>
<evidence type="ECO:0000313" key="3">
    <source>
        <dbReference type="Proteomes" id="UP000605670"/>
    </source>
</evidence>
<accession>A0A917F2L2</accession>
<reference evidence="2" key="1">
    <citation type="journal article" date="2014" name="Int. J. Syst. Evol. Microbiol.">
        <title>Complete genome sequence of Corynebacterium casei LMG S-19264T (=DSM 44701T), isolated from a smear-ripened cheese.</title>
        <authorList>
            <consortium name="US DOE Joint Genome Institute (JGI-PGF)"/>
            <person name="Walter F."/>
            <person name="Albersmeier A."/>
            <person name="Kalinowski J."/>
            <person name="Ruckert C."/>
        </authorList>
    </citation>
    <scope>NUCLEOTIDE SEQUENCE</scope>
    <source>
        <strain evidence="2">CGMCC 1.12160</strain>
    </source>
</reference>
<evidence type="ECO:0000313" key="2">
    <source>
        <dbReference type="EMBL" id="GGF44517.1"/>
    </source>
</evidence>
<dbReference type="EMBL" id="BMEM01000001">
    <property type="protein sequence ID" value="GGF44517.1"/>
    <property type="molecule type" value="Genomic_DNA"/>
</dbReference>
<comment type="caution">
    <text evidence="2">The sequence shown here is derived from an EMBL/GenBank/DDBJ whole genome shotgun (WGS) entry which is preliminary data.</text>
</comment>
<dbReference type="RefSeq" id="WP_188428479.1">
    <property type="nucleotide sequence ID" value="NZ_BAABKH010000005.1"/>
</dbReference>
<reference evidence="2" key="2">
    <citation type="submission" date="2020-09" db="EMBL/GenBank/DDBJ databases">
        <authorList>
            <person name="Sun Q."/>
            <person name="Zhou Y."/>
        </authorList>
    </citation>
    <scope>NUCLEOTIDE SEQUENCE</scope>
    <source>
        <strain evidence="2">CGMCC 1.12160</strain>
    </source>
</reference>
<dbReference type="AlphaFoldDB" id="A0A917F2L2"/>
<dbReference type="Proteomes" id="UP000605670">
    <property type="component" value="Unassembled WGS sequence"/>
</dbReference>
<keyword evidence="3" id="KW-1185">Reference proteome</keyword>
<feature type="region of interest" description="Disordered" evidence="1">
    <location>
        <begin position="199"/>
        <end position="248"/>
    </location>
</feature>
<organism evidence="2 3">
    <name type="scientific">Ornithinimicrobium tianjinense</name>
    <dbReference type="NCBI Taxonomy" id="1195761"/>
    <lineage>
        <taxon>Bacteria</taxon>
        <taxon>Bacillati</taxon>
        <taxon>Actinomycetota</taxon>
        <taxon>Actinomycetes</taxon>
        <taxon>Micrococcales</taxon>
        <taxon>Ornithinimicrobiaceae</taxon>
        <taxon>Ornithinimicrobium</taxon>
    </lineage>
</organism>